<evidence type="ECO:0008006" key="4">
    <source>
        <dbReference type="Google" id="ProtNLM"/>
    </source>
</evidence>
<evidence type="ECO:0000313" key="3">
    <source>
        <dbReference type="Proteomes" id="UP000634004"/>
    </source>
</evidence>
<dbReference type="RefSeq" id="WP_189494297.1">
    <property type="nucleotide sequence ID" value="NZ_BMZH01000001.1"/>
</dbReference>
<gene>
    <name evidence="2" type="ORF">GCM10009069_01220</name>
</gene>
<reference evidence="2" key="1">
    <citation type="journal article" date="2014" name="Int. J. Syst. Evol. Microbiol.">
        <title>Complete genome sequence of Corynebacterium casei LMG S-19264T (=DSM 44701T), isolated from a smear-ripened cheese.</title>
        <authorList>
            <consortium name="US DOE Joint Genome Institute (JGI-PGF)"/>
            <person name="Walter F."/>
            <person name="Albersmeier A."/>
            <person name="Kalinowski J."/>
            <person name="Ruckert C."/>
        </authorList>
    </citation>
    <scope>NUCLEOTIDE SEQUENCE</scope>
    <source>
        <strain evidence="2">KCTC 32513</strain>
    </source>
</reference>
<feature type="signal peptide" evidence="1">
    <location>
        <begin position="1"/>
        <end position="21"/>
    </location>
</feature>
<comment type="caution">
    <text evidence="2">The sequence shown here is derived from an EMBL/GenBank/DDBJ whole genome shotgun (WGS) entry which is preliminary data.</text>
</comment>
<dbReference type="Proteomes" id="UP000634004">
    <property type="component" value="Unassembled WGS sequence"/>
</dbReference>
<reference evidence="2" key="2">
    <citation type="submission" date="2020-09" db="EMBL/GenBank/DDBJ databases">
        <authorList>
            <person name="Sun Q."/>
            <person name="Kim S."/>
        </authorList>
    </citation>
    <scope>NUCLEOTIDE SEQUENCE</scope>
    <source>
        <strain evidence="2">KCTC 32513</strain>
    </source>
</reference>
<proteinExistence type="predicted"/>
<dbReference type="EMBL" id="BMZH01000001">
    <property type="protein sequence ID" value="GHA81898.1"/>
    <property type="molecule type" value="Genomic_DNA"/>
</dbReference>
<evidence type="ECO:0000256" key="1">
    <source>
        <dbReference type="SAM" id="SignalP"/>
    </source>
</evidence>
<name>A0A8J3CKC5_9PROT</name>
<organism evidence="2 3">
    <name type="scientific">Algimonas arctica</name>
    <dbReference type="NCBI Taxonomy" id="1479486"/>
    <lineage>
        <taxon>Bacteria</taxon>
        <taxon>Pseudomonadati</taxon>
        <taxon>Pseudomonadota</taxon>
        <taxon>Alphaproteobacteria</taxon>
        <taxon>Maricaulales</taxon>
        <taxon>Robiginitomaculaceae</taxon>
        <taxon>Algimonas</taxon>
    </lineage>
</organism>
<evidence type="ECO:0000313" key="2">
    <source>
        <dbReference type="EMBL" id="GHA81898.1"/>
    </source>
</evidence>
<accession>A0A8J3CKC5</accession>
<dbReference type="AlphaFoldDB" id="A0A8J3CKC5"/>
<sequence length="72" mass="7955">MKRIILAFIFIFLAAPTQVHAADILKNLSANEVESLLENEGYSAVEVLSDSSLRVRVDGRGYLITIFDDGDL</sequence>
<feature type="chain" id="PRO_5035254916" description="PepSY domain-containing protein" evidence="1">
    <location>
        <begin position="22"/>
        <end position="72"/>
    </location>
</feature>
<keyword evidence="1" id="KW-0732">Signal</keyword>
<keyword evidence="3" id="KW-1185">Reference proteome</keyword>
<protein>
    <recommendedName>
        <fullName evidence="4">PepSY domain-containing protein</fullName>
    </recommendedName>
</protein>